<protein>
    <submittedName>
        <fullName evidence="1">DUF3168 domain-containing protein</fullName>
    </submittedName>
</protein>
<dbReference type="Proteomes" id="UP000268016">
    <property type="component" value="Unassembled WGS sequence"/>
</dbReference>
<gene>
    <name evidence="1" type="ORF">EAT49_08635</name>
</gene>
<dbReference type="Gene3D" id="3.30.2000.30">
    <property type="match status" value="1"/>
</dbReference>
<keyword evidence="2" id="KW-1185">Reference proteome</keyword>
<dbReference type="RefSeq" id="WP_123641917.1">
    <property type="nucleotide sequence ID" value="NZ_ML119084.1"/>
</dbReference>
<evidence type="ECO:0000313" key="1">
    <source>
        <dbReference type="EMBL" id="ROU02400.1"/>
    </source>
</evidence>
<dbReference type="EMBL" id="RDRB01000004">
    <property type="protein sequence ID" value="ROU02400.1"/>
    <property type="molecule type" value="Genomic_DNA"/>
</dbReference>
<reference evidence="1 2" key="1">
    <citation type="submission" date="2018-10" db="EMBL/GenBank/DDBJ databases">
        <title>Histidinibacterium lentulum gen. nov., sp. nov., a marine bacterium from the culture broth of Picochlorum sp. 122.</title>
        <authorList>
            <person name="Wang G."/>
        </authorList>
    </citation>
    <scope>NUCLEOTIDE SEQUENCE [LARGE SCALE GENOMIC DNA]</scope>
    <source>
        <strain evidence="1 2">B17</strain>
    </source>
</reference>
<organism evidence="1 2">
    <name type="scientific">Histidinibacterium lentulum</name>
    <dbReference type="NCBI Taxonomy" id="2480588"/>
    <lineage>
        <taxon>Bacteria</taxon>
        <taxon>Pseudomonadati</taxon>
        <taxon>Pseudomonadota</taxon>
        <taxon>Alphaproteobacteria</taxon>
        <taxon>Rhodobacterales</taxon>
        <taxon>Paracoccaceae</taxon>
        <taxon>Histidinibacterium</taxon>
    </lineage>
</organism>
<proteinExistence type="predicted"/>
<dbReference type="OrthoDB" id="7644395at2"/>
<accession>A0A3N2R4I1</accession>
<dbReference type="AlphaFoldDB" id="A0A3N2R4I1"/>
<sequence length="136" mass="13845">MSYGCAAALQEAVFAALAGDAALAAEVGGAVHDAVPPGPAPDLYVALGPEEAEGRGDATGRGALHRFTVSVISGQPGFAGAKRAAAAVSDALDGADLTLSRGHLVALRLERVRARRTDGAALRRIDLRFAARIEDD</sequence>
<dbReference type="InterPro" id="IPR053745">
    <property type="entry name" value="Viral_Tail_Comp_sf"/>
</dbReference>
<name>A0A3N2R4I1_9RHOB</name>
<dbReference type="Pfam" id="PF11367">
    <property type="entry name" value="Tail_completion_gp17"/>
    <property type="match status" value="1"/>
</dbReference>
<dbReference type="InterPro" id="IPR021508">
    <property type="entry name" value="Gp17-like"/>
</dbReference>
<comment type="caution">
    <text evidence="1">The sequence shown here is derived from an EMBL/GenBank/DDBJ whole genome shotgun (WGS) entry which is preliminary data.</text>
</comment>
<evidence type="ECO:0000313" key="2">
    <source>
        <dbReference type="Proteomes" id="UP000268016"/>
    </source>
</evidence>